<keyword evidence="3" id="KW-1185">Reference proteome</keyword>
<dbReference type="KEGG" id="vg:40088373"/>
<evidence type="ECO:0000256" key="1">
    <source>
        <dbReference type="SAM" id="Phobius"/>
    </source>
</evidence>
<dbReference type="GeneID" id="40088373"/>
<evidence type="ECO:0000313" key="2">
    <source>
        <dbReference type="EMBL" id="AUZ95129.1"/>
    </source>
</evidence>
<feature type="transmembrane region" description="Helical" evidence="1">
    <location>
        <begin position="31"/>
        <end position="48"/>
    </location>
</feature>
<dbReference type="Proteomes" id="UP000223025">
    <property type="component" value="Segment"/>
</dbReference>
<feature type="transmembrane region" description="Helical" evidence="1">
    <location>
        <begin position="60"/>
        <end position="80"/>
    </location>
</feature>
<protein>
    <submittedName>
        <fullName evidence="2">Uncharacterized protein</fullName>
    </submittedName>
</protein>
<sequence>MNEFWILVAIMNAISLIIAICIYFLSKDGEVHFVGMVIMMWTFSLPFMTEDGGIDTYPLIVAIGVYILCCVISFVIHMIMHTRSAKELIKNEQSTNIEYYKFCHGFESFDPVYYKKYNDEIYQKYFKMSGVEIVRCLFYWPVLLIVVPIMAVVYFVKDIRFPKINFNIFDVIMRRIFNKWIGH</sequence>
<feature type="transmembrane region" description="Helical" evidence="1">
    <location>
        <begin position="6"/>
        <end position="24"/>
    </location>
</feature>
<name>A0A2L0V020_9CAUD</name>
<dbReference type="RefSeq" id="YP_009612035.1">
    <property type="nucleotide sequence ID" value="NC_042013.1"/>
</dbReference>
<accession>A0A2L0V020</accession>
<reference evidence="2 3" key="1">
    <citation type="submission" date="2017-06" db="EMBL/GenBank/DDBJ databases">
        <authorList>
            <person name="Kim H.J."/>
            <person name="Triplett B.A."/>
        </authorList>
    </citation>
    <scope>NUCLEOTIDE SEQUENCE [LARGE SCALE GENOMIC DNA]</scope>
</reference>
<keyword evidence="1" id="KW-0812">Transmembrane</keyword>
<dbReference type="EMBL" id="MF403008">
    <property type="protein sequence ID" value="AUZ95129.1"/>
    <property type="molecule type" value="Genomic_DNA"/>
</dbReference>
<evidence type="ECO:0000313" key="3">
    <source>
        <dbReference type="Proteomes" id="UP000223025"/>
    </source>
</evidence>
<feature type="transmembrane region" description="Helical" evidence="1">
    <location>
        <begin position="137"/>
        <end position="156"/>
    </location>
</feature>
<keyword evidence="1" id="KW-0472">Membrane</keyword>
<keyword evidence="1" id="KW-1133">Transmembrane helix</keyword>
<proteinExistence type="predicted"/>
<organism evidence="2 3">
    <name type="scientific">Agrobacterium phage Atu_ph07</name>
    <dbReference type="NCBI Taxonomy" id="2024264"/>
    <lineage>
        <taxon>Viruses</taxon>
        <taxon>Duplodnaviria</taxon>
        <taxon>Heunggongvirae</taxon>
        <taxon>Uroviricota</taxon>
        <taxon>Caudoviricetes</taxon>
        <taxon>Polybotosvirus</taxon>
        <taxon>Polybotosvirus Atuph07</taxon>
    </lineage>
</organism>